<feature type="compositionally biased region" description="Polar residues" evidence="1">
    <location>
        <begin position="100"/>
        <end position="110"/>
    </location>
</feature>
<dbReference type="InterPro" id="IPR003646">
    <property type="entry name" value="SH3-like_bac-type"/>
</dbReference>
<evidence type="ECO:0000313" key="4">
    <source>
        <dbReference type="EMBL" id="TLD97224.1"/>
    </source>
</evidence>
<dbReference type="PANTHER" id="PTHR34408:SF1">
    <property type="entry name" value="GLYCOSYL HYDROLASE FAMILY 19 DOMAIN-CONTAINING PROTEIN HI_1415"/>
    <property type="match status" value="1"/>
</dbReference>
<dbReference type="InterPro" id="IPR052354">
    <property type="entry name" value="Cell_Wall_Dynamics_Protein"/>
</dbReference>
<feature type="transmembrane region" description="Helical" evidence="2">
    <location>
        <begin position="12"/>
        <end position="31"/>
    </location>
</feature>
<name>A0A4U8TC30_9HELI</name>
<reference evidence="4 5" key="1">
    <citation type="journal article" date="2014" name="Genome Announc.">
        <title>Draft genome sequences of eight enterohepatic helicobacter species isolated from both laboratory and wild rodents.</title>
        <authorList>
            <person name="Sheh A."/>
            <person name="Shen Z."/>
            <person name="Fox J.G."/>
        </authorList>
    </citation>
    <scope>NUCLEOTIDE SEQUENCE [LARGE SCALE GENOMIC DNA]</scope>
    <source>
        <strain evidence="4 5">MIT 09-6949</strain>
    </source>
</reference>
<evidence type="ECO:0000259" key="3">
    <source>
        <dbReference type="PROSITE" id="PS51781"/>
    </source>
</evidence>
<dbReference type="PROSITE" id="PS51781">
    <property type="entry name" value="SH3B"/>
    <property type="match status" value="1"/>
</dbReference>
<keyword evidence="2" id="KW-0472">Membrane</keyword>
<dbReference type="Gene3D" id="2.30.30.40">
    <property type="entry name" value="SH3 Domains"/>
    <property type="match status" value="2"/>
</dbReference>
<dbReference type="AlphaFoldDB" id="A0A4U8TC30"/>
<feature type="region of interest" description="Disordered" evidence="1">
    <location>
        <begin position="55"/>
        <end position="159"/>
    </location>
</feature>
<accession>A0A4U8TC30</accession>
<dbReference type="OrthoDB" id="5324073at2"/>
<gene>
    <name evidence="4" type="ORF">LS71_000215</name>
</gene>
<evidence type="ECO:0000313" key="5">
    <source>
        <dbReference type="Proteomes" id="UP000029733"/>
    </source>
</evidence>
<dbReference type="Proteomes" id="UP000029733">
    <property type="component" value="Unassembled WGS sequence"/>
</dbReference>
<feature type="compositionally biased region" description="Low complexity" evidence="1">
    <location>
        <begin position="61"/>
        <end position="78"/>
    </location>
</feature>
<dbReference type="Pfam" id="PF08239">
    <property type="entry name" value="SH3_3"/>
    <property type="match status" value="2"/>
</dbReference>
<proteinExistence type="predicted"/>
<comment type="caution">
    <text evidence="4">The sequence shown here is derived from an EMBL/GenBank/DDBJ whole genome shotgun (WGS) entry which is preliminary data.</text>
</comment>
<feature type="compositionally biased region" description="Polar residues" evidence="1">
    <location>
        <begin position="130"/>
        <end position="152"/>
    </location>
</feature>
<dbReference type="SMART" id="SM00287">
    <property type="entry name" value="SH3b"/>
    <property type="match status" value="2"/>
</dbReference>
<sequence length="306" mass="33725">MNTRTFFKLYSLPFLIILLGLGVYAGVVIFMDKKNFLMSKRNFSLESENNLEIAALNPKPSTNTATTHTNSANTSTNAPLSPANPVNSIGTDLIKDKNTADSAPNTNEPYNTLEPKPDENNANPLPIESAPNTSQNTLAQHTQSTNETNMIESTRRADSVDSIIPTTTAPTNTAQTHNVYYAKYRLNIRQTPSMQSSIISRAGAGEALEVLEVQDEWSKVRSRFGVEGYVASYLLEKAQSVGEAYIVKSNALNVRLSADAQSAVIGRLSYNMRVFVLETQGEWGKIQLPNKQYGYISLNYLTKESQ</sequence>
<keyword evidence="5" id="KW-1185">Reference proteome</keyword>
<keyword evidence="2" id="KW-1133">Transmembrane helix</keyword>
<feature type="domain" description="SH3b" evidence="3">
    <location>
        <begin position="242"/>
        <end position="305"/>
    </location>
</feature>
<dbReference type="STRING" id="1677920.LS71_01505"/>
<organism evidence="4 5">
    <name type="scientific">Helicobacter jaachi</name>
    <dbReference type="NCBI Taxonomy" id="1677920"/>
    <lineage>
        <taxon>Bacteria</taxon>
        <taxon>Pseudomonadati</taxon>
        <taxon>Campylobacterota</taxon>
        <taxon>Epsilonproteobacteria</taxon>
        <taxon>Campylobacterales</taxon>
        <taxon>Helicobacteraceae</taxon>
        <taxon>Helicobacter</taxon>
    </lineage>
</organism>
<evidence type="ECO:0000256" key="1">
    <source>
        <dbReference type="SAM" id="MobiDB-lite"/>
    </source>
</evidence>
<dbReference type="PANTHER" id="PTHR34408">
    <property type="entry name" value="FAMILY PROTEIN, PUTATIVE-RELATED"/>
    <property type="match status" value="1"/>
</dbReference>
<protein>
    <submittedName>
        <fullName evidence="4">SH3 domain-containing protein</fullName>
    </submittedName>
</protein>
<dbReference type="EMBL" id="JRPR02000001">
    <property type="protein sequence ID" value="TLD97224.1"/>
    <property type="molecule type" value="Genomic_DNA"/>
</dbReference>
<keyword evidence="2" id="KW-0812">Transmembrane</keyword>
<evidence type="ECO:0000256" key="2">
    <source>
        <dbReference type="SAM" id="Phobius"/>
    </source>
</evidence>
<dbReference type="RefSeq" id="WP_034352657.1">
    <property type="nucleotide sequence ID" value="NZ_JRPR02000001.1"/>
</dbReference>